<feature type="transmembrane region" description="Helical" evidence="2">
    <location>
        <begin position="12"/>
        <end position="33"/>
    </location>
</feature>
<dbReference type="PANTHER" id="PTHR46830">
    <property type="entry name" value="TRANSFERASE, PUTATIVE-RELATED"/>
    <property type="match status" value="1"/>
</dbReference>
<dbReference type="InterPro" id="IPR029044">
    <property type="entry name" value="Nucleotide-diphossugar_trans"/>
</dbReference>
<comment type="caution">
    <text evidence="3">The sequence shown here is derived from an EMBL/GenBank/DDBJ whole genome shotgun (WGS) entry which is preliminary data.</text>
</comment>
<evidence type="ECO:0000313" key="4">
    <source>
        <dbReference type="Proteomes" id="UP001583177"/>
    </source>
</evidence>
<evidence type="ECO:0000313" key="3">
    <source>
        <dbReference type="EMBL" id="KAL1857610.1"/>
    </source>
</evidence>
<keyword evidence="4" id="KW-1185">Reference proteome</keyword>
<dbReference type="Gene3D" id="3.90.550.20">
    <property type="match status" value="1"/>
</dbReference>
<organism evidence="3 4">
    <name type="scientific">Diaporthe australafricana</name>
    <dbReference type="NCBI Taxonomy" id="127596"/>
    <lineage>
        <taxon>Eukaryota</taxon>
        <taxon>Fungi</taxon>
        <taxon>Dikarya</taxon>
        <taxon>Ascomycota</taxon>
        <taxon>Pezizomycotina</taxon>
        <taxon>Sordariomycetes</taxon>
        <taxon>Sordariomycetidae</taxon>
        <taxon>Diaporthales</taxon>
        <taxon>Diaporthaceae</taxon>
        <taxon>Diaporthe</taxon>
    </lineage>
</organism>
<gene>
    <name evidence="3" type="ORF">Daus18300_010250</name>
</gene>
<dbReference type="SUPFAM" id="SSF53448">
    <property type="entry name" value="Nucleotide-diphospho-sugar transferases"/>
    <property type="match status" value="1"/>
</dbReference>
<name>A0ABR3WBS1_9PEZI</name>
<dbReference type="PANTHER" id="PTHR46830:SF2">
    <property type="entry name" value="ALPHA-1,4-N-ACETYLGLUCOSAMINYLTRANSFERASE"/>
    <property type="match status" value="1"/>
</dbReference>
<reference evidence="3 4" key="1">
    <citation type="journal article" date="2024" name="IMA Fungus">
        <title>IMA Genome - F19 : A genome assembly and annotation guide to empower mycologists, including annotated draft genome sequences of Ceratocystis pirilliformis, Diaporthe australafricana, Fusarium ophioides, Paecilomyces lecythidis, and Sporothrix stenoceras.</title>
        <authorList>
            <person name="Aylward J."/>
            <person name="Wilson A.M."/>
            <person name="Visagie C.M."/>
            <person name="Spraker J."/>
            <person name="Barnes I."/>
            <person name="Buitendag C."/>
            <person name="Ceriani C."/>
            <person name="Del Mar Angel L."/>
            <person name="du Plessis D."/>
            <person name="Fuchs T."/>
            <person name="Gasser K."/>
            <person name="Kramer D."/>
            <person name="Li W."/>
            <person name="Munsamy K."/>
            <person name="Piso A."/>
            <person name="Price J.L."/>
            <person name="Sonnekus B."/>
            <person name="Thomas C."/>
            <person name="van der Nest A."/>
            <person name="van Dijk A."/>
            <person name="van Heerden A."/>
            <person name="van Vuuren N."/>
            <person name="Yilmaz N."/>
            <person name="Duong T.A."/>
            <person name="van der Merwe N.A."/>
            <person name="Wingfield M.J."/>
            <person name="Wingfield B.D."/>
        </authorList>
    </citation>
    <scope>NUCLEOTIDE SEQUENCE [LARGE SCALE GENOMIC DNA]</scope>
    <source>
        <strain evidence="3 4">CMW 18300</strain>
    </source>
</reference>
<dbReference type="Pfam" id="PF04488">
    <property type="entry name" value="Gly_transf_sug"/>
    <property type="match status" value="1"/>
</dbReference>
<comment type="similarity">
    <text evidence="1">Belongs to the glycosyltransferase 32 family.</text>
</comment>
<keyword evidence="2" id="KW-0472">Membrane</keyword>
<evidence type="ECO:0000256" key="2">
    <source>
        <dbReference type="SAM" id="Phobius"/>
    </source>
</evidence>
<dbReference type="EMBL" id="JAWRVE010000111">
    <property type="protein sequence ID" value="KAL1857610.1"/>
    <property type="molecule type" value="Genomic_DNA"/>
</dbReference>
<proteinExistence type="inferred from homology"/>
<dbReference type="Proteomes" id="UP001583177">
    <property type="component" value="Unassembled WGS sequence"/>
</dbReference>
<evidence type="ECO:0008006" key="5">
    <source>
        <dbReference type="Google" id="ProtNLM"/>
    </source>
</evidence>
<dbReference type="InterPro" id="IPR007577">
    <property type="entry name" value="GlycoTrfase_DXD_sugar-bd_CS"/>
</dbReference>
<evidence type="ECO:0000256" key="1">
    <source>
        <dbReference type="ARBA" id="ARBA00009003"/>
    </source>
</evidence>
<protein>
    <recommendedName>
        <fullName evidence="5">Glycosyl transferase</fullName>
    </recommendedName>
</protein>
<accession>A0ABR3WBS1</accession>
<keyword evidence="2" id="KW-0812">Transmembrane</keyword>
<keyword evidence="2" id="KW-1133">Transmembrane helix</keyword>
<sequence>MVRILPGPRPAGHLFGPVAVGFVLGSFFSFLTLTHYSRPPISVTGCHPYLTSGRGACIPPVVHFIQLKKDESSSLHFSFESFLALYAAYHFVQPSVIYIHTDFSPQEISDAADYGSSWTRKVLTAFPRIVRLNRVTAPTKANGLDITRVEHKSDFVRLDQLILHGGIYLDWDALTLKPLKPLLNAGFKAVVGRQSDATINNGVILAARDSAVVRIMKQETPRTFDGDWVTHSVKLITAVAQAVAGVPQEVLIMDPGAFAPFSWEQESVNRALERHEGDADAQQSAMEMQVMAADPMKAWERHQASKTKEWAHDFNDAFFLHNYFNDVENPRGYNGVNVPYILARDSNYARAAWPAVMQGIKDGYIDENDSSL</sequence>